<dbReference type="AlphaFoldDB" id="U9UQ66"/>
<sequence length="147" mass="17064">MPVSAQVQLMETEIFKNIEHQLMDVEYDDQNIEYQSEDVIAKSSTKNLKKKIASRNLDVGSTYDISSTPSASDSKAQPVKKKQQCASPKEIQSVMTRYDLILKNNVQEITLYNIPSTWTQLELLQHLEKWGYESMESRSLDHYFKRQ</sequence>
<evidence type="ECO:0000256" key="1">
    <source>
        <dbReference type="SAM" id="MobiDB-lite"/>
    </source>
</evidence>
<feature type="region of interest" description="Disordered" evidence="1">
    <location>
        <begin position="63"/>
        <end position="85"/>
    </location>
</feature>
<name>U9UQ66_RHIID</name>
<gene>
    <name evidence="2" type="ORF">GLOINDRAFT_17033</name>
</gene>
<proteinExistence type="predicted"/>
<organism evidence="2">
    <name type="scientific">Rhizophagus irregularis (strain DAOM 181602 / DAOM 197198 / MUCL 43194)</name>
    <name type="common">Arbuscular mycorrhizal fungus</name>
    <name type="synonym">Glomus intraradices</name>
    <dbReference type="NCBI Taxonomy" id="747089"/>
    <lineage>
        <taxon>Eukaryota</taxon>
        <taxon>Fungi</taxon>
        <taxon>Fungi incertae sedis</taxon>
        <taxon>Mucoromycota</taxon>
        <taxon>Glomeromycotina</taxon>
        <taxon>Glomeromycetes</taxon>
        <taxon>Glomerales</taxon>
        <taxon>Glomeraceae</taxon>
        <taxon>Rhizophagus</taxon>
    </lineage>
</organism>
<accession>U9UQ66</accession>
<evidence type="ECO:0000313" key="2">
    <source>
        <dbReference type="EMBL" id="ESA21867.1"/>
    </source>
</evidence>
<reference evidence="2" key="1">
    <citation type="submission" date="2013-07" db="EMBL/GenBank/DDBJ databases">
        <title>The genome of an arbuscular mycorrhizal fungus provides insights into the evolution of the oldest plant symbiosis.</title>
        <authorList>
            <consortium name="DOE Joint Genome Institute"/>
            <person name="Tisserant E."/>
            <person name="Malbreil M."/>
            <person name="Kuo A."/>
            <person name="Kohler A."/>
            <person name="Symeonidi A."/>
            <person name="Balestrini R."/>
            <person name="Charron P."/>
            <person name="Duensing N."/>
            <person name="Frei-dit-Frey N."/>
            <person name="Gianinazzi-Pearson V."/>
            <person name="Gilbert B."/>
            <person name="Handa Y."/>
            <person name="Hijri M."/>
            <person name="Kaul R."/>
            <person name="Kawaguchi M."/>
            <person name="Krajinski F."/>
            <person name="Lammers P."/>
            <person name="Lapierre D."/>
            <person name="Masclaux F.G."/>
            <person name="Murat C."/>
            <person name="Morin E."/>
            <person name="Ndikumana S."/>
            <person name="Pagni M."/>
            <person name="Petitpierre D."/>
            <person name="Requena N."/>
            <person name="Rosikiewicz P."/>
            <person name="Riley R."/>
            <person name="Saito K."/>
            <person name="San Clemente H."/>
            <person name="Shapiro H."/>
            <person name="van Tuinen D."/>
            <person name="Becard G."/>
            <person name="Bonfante P."/>
            <person name="Paszkowski U."/>
            <person name="Shachar-Hill Y."/>
            <person name="Young J.P."/>
            <person name="Sanders I.R."/>
            <person name="Henrissat B."/>
            <person name="Rensing S.A."/>
            <person name="Grigoriev I.V."/>
            <person name="Corradi N."/>
            <person name="Roux C."/>
            <person name="Martin F."/>
        </authorList>
    </citation>
    <scope>NUCLEOTIDE SEQUENCE</scope>
    <source>
        <strain evidence="2">DAOM 197198</strain>
    </source>
</reference>
<dbReference type="VEuPathDB" id="FungiDB:RhiirFUN_005436"/>
<protein>
    <submittedName>
        <fullName evidence="2">Uncharacterized protein</fullName>
    </submittedName>
</protein>
<dbReference type="HOGENOM" id="CLU_112574_0_0_1"/>
<feature type="compositionally biased region" description="Polar residues" evidence="1">
    <location>
        <begin position="63"/>
        <end position="75"/>
    </location>
</feature>
<dbReference type="EMBL" id="KI276084">
    <property type="protein sequence ID" value="ESA21867.1"/>
    <property type="molecule type" value="Genomic_DNA"/>
</dbReference>